<evidence type="ECO:0000313" key="1">
    <source>
        <dbReference type="Ensembl" id="ENSPLAP00000020045.1"/>
    </source>
</evidence>
<accession>A0A3B3V2S3</accession>
<protein>
    <submittedName>
        <fullName evidence="1">Uncharacterized protein</fullName>
    </submittedName>
</protein>
<name>A0A3B3V2S3_9TELE</name>
<proteinExistence type="predicted"/>
<sequence length="182" mass="20218">TLCTNALRKHVEVFFITKLKCFVIACSCLLTCMDGPFFEQTGVFVKLPTMSSSVLPWNREHCLLLQHEYKTCFTPQMPCRISPSCCPHTGASRAARLGAARMRRGCASTLHTRRPPPGRERQGVFLRSFSPAINVWDFPMKAEKTEIHAGGGTGLDPPEFPPFCSGNAVSCQAARWREIGEL</sequence>
<dbReference type="Ensembl" id="ENSPLAT00000014516.1">
    <property type="protein sequence ID" value="ENSPLAP00000020045.1"/>
    <property type="gene ID" value="ENSPLAG00000002663.1"/>
</dbReference>
<reference evidence="1" key="1">
    <citation type="submission" date="2025-08" db="UniProtKB">
        <authorList>
            <consortium name="Ensembl"/>
        </authorList>
    </citation>
    <scope>IDENTIFICATION</scope>
</reference>
<evidence type="ECO:0000313" key="2">
    <source>
        <dbReference type="Proteomes" id="UP000261500"/>
    </source>
</evidence>
<reference evidence="1" key="2">
    <citation type="submission" date="2025-09" db="UniProtKB">
        <authorList>
            <consortium name="Ensembl"/>
        </authorList>
    </citation>
    <scope>IDENTIFICATION</scope>
</reference>
<dbReference type="AlphaFoldDB" id="A0A3B3V2S3"/>
<dbReference type="Proteomes" id="UP000261500">
    <property type="component" value="Unplaced"/>
</dbReference>
<keyword evidence="2" id="KW-1185">Reference proteome</keyword>
<organism evidence="1 2">
    <name type="scientific">Poecilia latipinna</name>
    <name type="common">sailfin molly</name>
    <dbReference type="NCBI Taxonomy" id="48699"/>
    <lineage>
        <taxon>Eukaryota</taxon>
        <taxon>Metazoa</taxon>
        <taxon>Chordata</taxon>
        <taxon>Craniata</taxon>
        <taxon>Vertebrata</taxon>
        <taxon>Euteleostomi</taxon>
        <taxon>Actinopterygii</taxon>
        <taxon>Neopterygii</taxon>
        <taxon>Teleostei</taxon>
        <taxon>Neoteleostei</taxon>
        <taxon>Acanthomorphata</taxon>
        <taxon>Ovalentaria</taxon>
        <taxon>Atherinomorphae</taxon>
        <taxon>Cyprinodontiformes</taxon>
        <taxon>Poeciliidae</taxon>
        <taxon>Poeciliinae</taxon>
        <taxon>Poecilia</taxon>
    </lineage>
</organism>